<sequence length="379" mass="43600">MIVPHDEAVESNLIADHTPRSKMSFNSRYKVPNTSSLVSRFFIEFFAILILVYPMLHIYVFLQGDMEPYKRGFFCNDNSIKYPNLPEEITVGECVLIWSCIVILLVPAIEFLHITVFEHSEGPRVWRIPWVFIELYRVLGYFALGALCTLLTTEMAKYKIGRLRPYFLSVCQVPLDEATCKDEHGNYKYVIDYDCEGDDHEVREASKSFLSGHSSFSFYCAAFLVVYIHARLSRLPTSEPKKPFRTFKIIFRGLKIVRPFLQFGIFCLAFYIALTRISDYKHHPGDVVMGAFVGLCFASIILFFLMDLFNRPRVFKMEVLNSMIADSMDGLPRSGDANGATPLRNMSNSAQSSRQRSPPERQTEADEVVDISHMHRNRE</sequence>
<dbReference type="GO" id="GO:0005886">
    <property type="term" value="C:plasma membrane"/>
    <property type="evidence" value="ECO:0007669"/>
    <property type="project" value="TreeGrafter"/>
</dbReference>
<feature type="compositionally biased region" description="Polar residues" evidence="6">
    <location>
        <begin position="344"/>
        <end position="356"/>
    </location>
</feature>
<evidence type="ECO:0000256" key="2">
    <source>
        <dbReference type="ARBA" id="ARBA00008816"/>
    </source>
</evidence>
<dbReference type="Pfam" id="PF01569">
    <property type="entry name" value="PAP2"/>
    <property type="match status" value="1"/>
</dbReference>
<proteinExistence type="inferred from homology"/>
<dbReference type="InterPro" id="IPR000326">
    <property type="entry name" value="PAP2/HPO"/>
</dbReference>
<evidence type="ECO:0000313" key="9">
    <source>
        <dbReference type="EMBL" id="TRY63506.1"/>
    </source>
</evidence>
<dbReference type="Gene3D" id="1.20.144.10">
    <property type="entry name" value="Phosphatidic acid phosphatase type 2/haloperoxidase"/>
    <property type="match status" value="1"/>
</dbReference>
<dbReference type="STRING" id="6832.A0A553NDH6"/>
<dbReference type="PANTHER" id="PTHR10165:SF103">
    <property type="entry name" value="PHOSPHOLIPID PHOSPHATASE HOMOLOG 1.2 HOMOLOG"/>
    <property type="match status" value="1"/>
</dbReference>
<dbReference type="Proteomes" id="UP000318571">
    <property type="component" value="Chromosome 10"/>
</dbReference>
<feature type="transmembrane region" description="Helical" evidence="7">
    <location>
        <begin position="138"/>
        <end position="156"/>
    </location>
</feature>
<gene>
    <name evidence="9" type="ORF">TCAL_00407</name>
</gene>
<evidence type="ECO:0000256" key="5">
    <source>
        <dbReference type="ARBA" id="ARBA00023136"/>
    </source>
</evidence>
<evidence type="ECO:0000313" key="10">
    <source>
        <dbReference type="Proteomes" id="UP000318571"/>
    </source>
</evidence>
<comment type="subcellular location">
    <subcellularLocation>
        <location evidence="1">Membrane</location>
        <topology evidence="1">Multi-pass membrane protein</topology>
    </subcellularLocation>
</comment>
<protein>
    <recommendedName>
        <fullName evidence="8">Phosphatidic acid phosphatase type 2/haloperoxidase domain-containing protein</fullName>
    </recommendedName>
</protein>
<feature type="transmembrane region" description="Helical" evidence="7">
    <location>
        <begin position="37"/>
        <end position="62"/>
    </location>
</feature>
<dbReference type="SUPFAM" id="SSF48317">
    <property type="entry name" value="Acid phosphatase/Vanadium-dependent haloperoxidase"/>
    <property type="match status" value="1"/>
</dbReference>
<dbReference type="GO" id="GO:0008195">
    <property type="term" value="F:phosphatidate phosphatase activity"/>
    <property type="evidence" value="ECO:0007669"/>
    <property type="project" value="TreeGrafter"/>
</dbReference>
<comment type="similarity">
    <text evidence="2">Belongs to the PA-phosphatase related phosphoesterase family.</text>
</comment>
<dbReference type="GO" id="GO:0046839">
    <property type="term" value="P:phospholipid dephosphorylation"/>
    <property type="evidence" value="ECO:0007669"/>
    <property type="project" value="TreeGrafter"/>
</dbReference>
<keyword evidence="3 7" id="KW-0812">Transmembrane</keyword>
<name>A0A553NDH6_TIGCA</name>
<dbReference type="InterPro" id="IPR043216">
    <property type="entry name" value="PAP-like"/>
</dbReference>
<feature type="transmembrane region" description="Helical" evidence="7">
    <location>
        <begin position="287"/>
        <end position="309"/>
    </location>
</feature>
<feature type="transmembrane region" description="Helical" evidence="7">
    <location>
        <begin position="256"/>
        <end position="275"/>
    </location>
</feature>
<dbReference type="SMART" id="SM00014">
    <property type="entry name" value="acidPPc"/>
    <property type="match status" value="1"/>
</dbReference>
<dbReference type="GO" id="GO:0006644">
    <property type="term" value="P:phospholipid metabolic process"/>
    <property type="evidence" value="ECO:0007669"/>
    <property type="project" value="InterPro"/>
</dbReference>
<dbReference type="InterPro" id="IPR036938">
    <property type="entry name" value="PAP2/HPO_sf"/>
</dbReference>
<dbReference type="EMBL" id="VCGU01000458">
    <property type="protein sequence ID" value="TRY63506.1"/>
    <property type="molecule type" value="Genomic_DNA"/>
</dbReference>
<comment type="caution">
    <text evidence="9">The sequence shown here is derived from an EMBL/GenBank/DDBJ whole genome shotgun (WGS) entry which is preliminary data.</text>
</comment>
<dbReference type="PANTHER" id="PTHR10165">
    <property type="entry name" value="LIPID PHOSPHATE PHOSPHATASE"/>
    <property type="match status" value="1"/>
</dbReference>
<organism evidence="9 10">
    <name type="scientific">Tigriopus californicus</name>
    <name type="common">Marine copepod</name>
    <dbReference type="NCBI Taxonomy" id="6832"/>
    <lineage>
        <taxon>Eukaryota</taxon>
        <taxon>Metazoa</taxon>
        <taxon>Ecdysozoa</taxon>
        <taxon>Arthropoda</taxon>
        <taxon>Crustacea</taxon>
        <taxon>Multicrustacea</taxon>
        <taxon>Hexanauplia</taxon>
        <taxon>Copepoda</taxon>
        <taxon>Harpacticoida</taxon>
        <taxon>Harpacticidae</taxon>
        <taxon>Tigriopus</taxon>
    </lineage>
</organism>
<keyword evidence="4 7" id="KW-1133">Transmembrane helix</keyword>
<feature type="region of interest" description="Disordered" evidence="6">
    <location>
        <begin position="331"/>
        <end position="379"/>
    </location>
</feature>
<accession>A0A553NDH6</accession>
<evidence type="ECO:0000259" key="8">
    <source>
        <dbReference type="SMART" id="SM00014"/>
    </source>
</evidence>
<dbReference type="CDD" id="cd03384">
    <property type="entry name" value="PAP2_wunen"/>
    <property type="match status" value="1"/>
</dbReference>
<dbReference type="OMA" id="RVVDHMH"/>
<dbReference type="GO" id="GO:0007165">
    <property type="term" value="P:signal transduction"/>
    <property type="evidence" value="ECO:0007669"/>
    <property type="project" value="TreeGrafter"/>
</dbReference>
<keyword evidence="10" id="KW-1185">Reference proteome</keyword>
<feature type="transmembrane region" description="Helical" evidence="7">
    <location>
        <begin position="95"/>
        <end position="117"/>
    </location>
</feature>
<evidence type="ECO:0000256" key="7">
    <source>
        <dbReference type="SAM" id="Phobius"/>
    </source>
</evidence>
<dbReference type="AlphaFoldDB" id="A0A553NDH6"/>
<evidence type="ECO:0000256" key="6">
    <source>
        <dbReference type="SAM" id="MobiDB-lite"/>
    </source>
</evidence>
<keyword evidence="5 7" id="KW-0472">Membrane</keyword>
<reference evidence="9 10" key="1">
    <citation type="journal article" date="2018" name="Nat. Ecol. Evol.">
        <title>Genomic signatures of mitonuclear coevolution across populations of Tigriopus californicus.</title>
        <authorList>
            <person name="Barreto F.S."/>
            <person name="Watson E.T."/>
            <person name="Lima T.G."/>
            <person name="Willett C.S."/>
            <person name="Edmands S."/>
            <person name="Li W."/>
            <person name="Burton R.S."/>
        </authorList>
    </citation>
    <scope>NUCLEOTIDE SEQUENCE [LARGE SCALE GENOMIC DNA]</scope>
    <source>
        <strain evidence="9 10">San Diego</strain>
    </source>
</reference>
<dbReference type="OrthoDB" id="8907274at2759"/>
<evidence type="ECO:0000256" key="4">
    <source>
        <dbReference type="ARBA" id="ARBA00022989"/>
    </source>
</evidence>
<evidence type="ECO:0000256" key="1">
    <source>
        <dbReference type="ARBA" id="ARBA00004141"/>
    </source>
</evidence>
<feature type="domain" description="Phosphatidic acid phosphatase type 2/haloperoxidase" evidence="8">
    <location>
        <begin position="139"/>
        <end position="302"/>
    </location>
</feature>
<evidence type="ECO:0000256" key="3">
    <source>
        <dbReference type="ARBA" id="ARBA00022692"/>
    </source>
</evidence>